<name>A0A9D3XNA7_9SAUR</name>
<dbReference type="AlphaFoldDB" id="A0A9D3XNA7"/>
<feature type="region of interest" description="Disordered" evidence="1">
    <location>
        <begin position="36"/>
        <end position="81"/>
    </location>
</feature>
<feature type="region of interest" description="Disordered" evidence="1">
    <location>
        <begin position="101"/>
        <end position="120"/>
    </location>
</feature>
<sequence>MWERRHLALERGTIPMKTNGKGTSMHWGSALASLSFPRHNSGAKRKPESKTWAVRGRTRNQEGKLEPSDFGEKQEEAGKVHAEQRGELPFLWDEAAQGGFLVTGTDPHCSRPHSKRGMLT</sequence>
<accession>A0A9D3XNA7</accession>
<protein>
    <submittedName>
        <fullName evidence="2">Uncharacterized protein</fullName>
    </submittedName>
</protein>
<organism evidence="2 3">
    <name type="scientific">Mauremys mutica</name>
    <name type="common">yellowpond turtle</name>
    <dbReference type="NCBI Taxonomy" id="74926"/>
    <lineage>
        <taxon>Eukaryota</taxon>
        <taxon>Metazoa</taxon>
        <taxon>Chordata</taxon>
        <taxon>Craniata</taxon>
        <taxon>Vertebrata</taxon>
        <taxon>Euteleostomi</taxon>
        <taxon>Archelosauria</taxon>
        <taxon>Testudinata</taxon>
        <taxon>Testudines</taxon>
        <taxon>Cryptodira</taxon>
        <taxon>Durocryptodira</taxon>
        <taxon>Testudinoidea</taxon>
        <taxon>Geoemydidae</taxon>
        <taxon>Geoemydinae</taxon>
        <taxon>Mauremys</taxon>
    </lineage>
</organism>
<proteinExistence type="predicted"/>
<comment type="caution">
    <text evidence="2">The sequence shown here is derived from an EMBL/GenBank/DDBJ whole genome shotgun (WGS) entry which is preliminary data.</text>
</comment>
<feature type="compositionally biased region" description="Basic residues" evidence="1">
    <location>
        <begin position="110"/>
        <end position="120"/>
    </location>
</feature>
<reference evidence="2" key="1">
    <citation type="submission" date="2021-09" db="EMBL/GenBank/DDBJ databases">
        <title>The genome of Mauremys mutica provides insights into the evolution of semi-aquatic lifestyle.</title>
        <authorList>
            <person name="Gong S."/>
            <person name="Gao Y."/>
        </authorList>
    </citation>
    <scope>NUCLEOTIDE SEQUENCE</scope>
    <source>
        <strain evidence="2">MM-2020</strain>
        <tissue evidence="2">Muscle</tissue>
    </source>
</reference>
<evidence type="ECO:0000313" key="3">
    <source>
        <dbReference type="Proteomes" id="UP000827986"/>
    </source>
</evidence>
<dbReference type="EMBL" id="JAHDVG010000466">
    <property type="protein sequence ID" value="KAH1183026.1"/>
    <property type="molecule type" value="Genomic_DNA"/>
</dbReference>
<dbReference type="Proteomes" id="UP000827986">
    <property type="component" value="Unassembled WGS sequence"/>
</dbReference>
<gene>
    <name evidence="2" type="ORF">KIL84_004518</name>
</gene>
<keyword evidence="3" id="KW-1185">Reference proteome</keyword>
<evidence type="ECO:0000313" key="2">
    <source>
        <dbReference type="EMBL" id="KAH1183026.1"/>
    </source>
</evidence>
<feature type="compositionally biased region" description="Basic and acidic residues" evidence="1">
    <location>
        <begin position="59"/>
        <end position="81"/>
    </location>
</feature>
<evidence type="ECO:0000256" key="1">
    <source>
        <dbReference type="SAM" id="MobiDB-lite"/>
    </source>
</evidence>